<feature type="transmembrane region" description="Helical" evidence="1">
    <location>
        <begin position="143"/>
        <end position="164"/>
    </location>
</feature>
<evidence type="ECO:0000313" key="3">
    <source>
        <dbReference type="EMBL" id="EJX05113.1"/>
    </source>
</evidence>
<feature type="transmembrane region" description="Helical" evidence="1">
    <location>
        <begin position="105"/>
        <end position="131"/>
    </location>
</feature>
<feature type="transmembrane region" description="Helical" evidence="1">
    <location>
        <begin position="170"/>
        <end position="192"/>
    </location>
</feature>
<evidence type="ECO:0000259" key="2">
    <source>
        <dbReference type="PROSITE" id="PS50850"/>
    </source>
</evidence>
<dbReference type="InterPro" id="IPR036259">
    <property type="entry name" value="MFS_trans_sf"/>
</dbReference>
<feature type="transmembrane region" description="Helical" evidence="1">
    <location>
        <begin position="213"/>
        <end position="237"/>
    </location>
</feature>
<keyword evidence="1" id="KW-0472">Membrane</keyword>
<feature type="transmembrane region" description="Helical" evidence="1">
    <location>
        <begin position="338"/>
        <end position="360"/>
    </location>
</feature>
<feature type="transmembrane region" description="Helical" evidence="1">
    <location>
        <begin position="366"/>
        <end position="386"/>
    </location>
</feature>
<dbReference type="GO" id="GO:0022857">
    <property type="term" value="F:transmembrane transporter activity"/>
    <property type="evidence" value="ECO:0007669"/>
    <property type="project" value="InterPro"/>
</dbReference>
<dbReference type="SUPFAM" id="SSF103473">
    <property type="entry name" value="MFS general substrate transporter"/>
    <property type="match status" value="1"/>
</dbReference>
<organism evidence="3">
    <name type="scientific">gut metagenome</name>
    <dbReference type="NCBI Taxonomy" id="749906"/>
    <lineage>
        <taxon>unclassified sequences</taxon>
        <taxon>metagenomes</taxon>
        <taxon>organismal metagenomes</taxon>
    </lineage>
</organism>
<feature type="domain" description="Major facilitator superfamily (MFS) profile" evidence="2">
    <location>
        <begin position="209"/>
        <end position="398"/>
    </location>
</feature>
<evidence type="ECO:0000256" key="1">
    <source>
        <dbReference type="SAM" id="Phobius"/>
    </source>
</evidence>
<comment type="caution">
    <text evidence="3">The sequence shown here is derived from an EMBL/GenBank/DDBJ whole genome shotgun (WGS) entry which is preliminary data.</text>
</comment>
<feature type="transmembrane region" description="Helical" evidence="1">
    <location>
        <begin position="74"/>
        <end position="93"/>
    </location>
</feature>
<dbReference type="InterPro" id="IPR011701">
    <property type="entry name" value="MFS"/>
</dbReference>
<dbReference type="InterPro" id="IPR020846">
    <property type="entry name" value="MFS_dom"/>
</dbReference>
<name>J9GRG1_9ZZZZ</name>
<sequence length="398" mass="42467">MLDHTINRLFLRLLTTWLVILLAGRSLRMVLIFEAVSSNVSAASVGAIITCGAVVGALIAVLAGRFYNRFGPTVLNRTAGTMLLCAAALLYGFPTTCTTRLEATIANILICMSFVLSNTAVFRATGAIFAGGSRVIAFSRLNALNSILEILAPLGVGLLFDLYFEGLSAALGLFACLALFIPRAFPSAQFYPKAQMKSFSLWSNLRRLSTSQILLGGILAGAGIHAIISTITIVIPIAAPGLTLSTRDVGYLLAAFAFAQFVACLWLSAHPEPTKLCRRLFISLIVGGIIMTMNYYAVGFYSLLVVSMIVGAALGVVHPLSMSIIFQYAEPGAVGDIVGIRLMLNNFARILAPTMMGIALDYMTGSLFLSWIGIAILVSVGVALWINKVFNKTPTGIH</sequence>
<feature type="transmembrane region" description="Helical" evidence="1">
    <location>
        <begin position="280"/>
        <end position="298"/>
    </location>
</feature>
<protein>
    <submittedName>
        <fullName evidence="3">Major facilitator superfamily MFS-1</fullName>
    </submittedName>
</protein>
<feature type="transmembrane region" description="Helical" evidence="1">
    <location>
        <begin position="304"/>
        <end position="326"/>
    </location>
</feature>
<feature type="transmembrane region" description="Helical" evidence="1">
    <location>
        <begin position="9"/>
        <end position="28"/>
    </location>
</feature>
<dbReference type="Pfam" id="PF07690">
    <property type="entry name" value="MFS_1"/>
    <property type="match status" value="1"/>
</dbReference>
<proteinExistence type="predicted"/>
<dbReference type="PROSITE" id="PS50850">
    <property type="entry name" value="MFS"/>
    <property type="match status" value="1"/>
</dbReference>
<dbReference type="AlphaFoldDB" id="J9GRG1"/>
<gene>
    <name evidence="3" type="ORF">EVA_06778</name>
</gene>
<feature type="transmembrane region" description="Helical" evidence="1">
    <location>
        <begin position="249"/>
        <end position="268"/>
    </location>
</feature>
<dbReference type="Gene3D" id="1.20.1250.20">
    <property type="entry name" value="MFS general substrate transporter like domains"/>
    <property type="match status" value="2"/>
</dbReference>
<keyword evidence="1" id="KW-1133">Transmembrane helix</keyword>
<accession>J9GRG1</accession>
<keyword evidence="1" id="KW-0812">Transmembrane</keyword>
<feature type="transmembrane region" description="Helical" evidence="1">
    <location>
        <begin position="40"/>
        <end position="62"/>
    </location>
</feature>
<dbReference type="EMBL" id="AMCI01001574">
    <property type="protein sequence ID" value="EJX05113.1"/>
    <property type="molecule type" value="Genomic_DNA"/>
</dbReference>
<reference evidence="3" key="1">
    <citation type="journal article" date="2012" name="PLoS ONE">
        <title>Gene sets for utilization of primary and secondary nutrition supplies in the distal gut of endangered iberian lynx.</title>
        <authorList>
            <person name="Alcaide M."/>
            <person name="Messina E."/>
            <person name="Richter M."/>
            <person name="Bargiela R."/>
            <person name="Peplies J."/>
            <person name="Huws S.A."/>
            <person name="Newbold C.J."/>
            <person name="Golyshin P.N."/>
            <person name="Simon M.A."/>
            <person name="Lopez G."/>
            <person name="Yakimov M.M."/>
            <person name="Ferrer M."/>
        </authorList>
    </citation>
    <scope>NUCLEOTIDE SEQUENCE</scope>
</reference>